<organism evidence="1">
    <name type="scientific">uncultured Thermoleophilia bacterium</name>
    <dbReference type="NCBI Taxonomy" id="1497501"/>
    <lineage>
        <taxon>Bacteria</taxon>
        <taxon>Bacillati</taxon>
        <taxon>Actinomycetota</taxon>
        <taxon>Thermoleophilia</taxon>
        <taxon>environmental samples</taxon>
    </lineage>
</organism>
<sequence length="81" mass="7974">MMGAVTVLTIDTPSGPARAHLHPAPGAAASLVLGHGAGGGVAASDLVAVTRAATRAGVTVVLVEQPYRMAGRRSPPPAARL</sequence>
<dbReference type="EMBL" id="CADCWC010000379">
    <property type="protein sequence ID" value="CAA9548460.1"/>
    <property type="molecule type" value="Genomic_DNA"/>
</dbReference>
<proteinExistence type="predicted"/>
<evidence type="ECO:0000313" key="1">
    <source>
        <dbReference type="EMBL" id="CAA9548460.1"/>
    </source>
</evidence>
<gene>
    <name evidence="1" type="ORF">AVDCRST_MAG79-2500</name>
</gene>
<protein>
    <submittedName>
        <fullName evidence="1">Hydrolase SCO5215, alpha/beta fold family</fullName>
    </submittedName>
</protein>
<dbReference type="GO" id="GO:0016787">
    <property type="term" value="F:hydrolase activity"/>
    <property type="evidence" value="ECO:0007669"/>
    <property type="project" value="UniProtKB-KW"/>
</dbReference>
<reference evidence="1" key="1">
    <citation type="submission" date="2020-02" db="EMBL/GenBank/DDBJ databases">
        <authorList>
            <person name="Meier V. D."/>
        </authorList>
    </citation>
    <scope>NUCLEOTIDE SEQUENCE</scope>
    <source>
        <strain evidence="1">AVDCRST_MAG79</strain>
    </source>
</reference>
<dbReference type="SUPFAM" id="SSF53474">
    <property type="entry name" value="alpha/beta-Hydrolases"/>
    <property type="match status" value="1"/>
</dbReference>
<feature type="non-terminal residue" evidence="1">
    <location>
        <position position="81"/>
    </location>
</feature>
<dbReference type="AlphaFoldDB" id="A0A6J4UEG2"/>
<name>A0A6J4UEG2_9ACTN</name>
<dbReference type="InterPro" id="IPR029058">
    <property type="entry name" value="AB_hydrolase_fold"/>
</dbReference>
<keyword evidence="1" id="KW-0378">Hydrolase</keyword>
<accession>A0A6J4UEG2</accession>